<evidence type="ECO:0000256" key="4">
    <source>
        <dbReference type="ARBA" id="ARBA00022475"/>
    </source>
</evidence>
<keyword evidence="13" id="KW-1185">Reference proteome</keyword>
<dbReference type="InterPro" id="IPR037682">
    <property type="entry name" value="TonB_C"/>
</dbReference>
<evidence type="ECO:0000256" key="10">
    <source>
        <dbReference type="SAM" id="Phobius"/>
    </source>
</evidence>
<evidence type="ECO:0000256" key="2">
    <source>
        <dbReference type="ARBA" id="ARBA00006555"/>
    </source>
</evidence>
<dbReference type="PANTHER" id="PTHR33446:SF2">
    <property type="entry name" value="PROTEIN TONB"/>
    <property type="match status" value="1"/>
</dbReference>
<keyword evidence="3" id="KW-0813">Transport</keyword>
<evidence type="ECO:0000256" key="1">
    <source>
        <dbReference type="ARBA" id="ARBA00004383"/>
    </source>
</evidence>
<keyword evidence="7" id="KW-0653">Protein transport</keyword>
<comment type="similarity">
    <text evidence="2">Belongs to the TonB family.</text>
</comment>
<dbReference type="InterPro" id="IPR051045">
    <property type="entry name" value="TonB-dependent_transducer"/>
</dbReference>
<evidence type="ECO:0000256" key="6">
    <source>
        <dbReference type="ARBA" id="ARBA00022692"/>
    </source>
</evidence>
<keyword evidence="6 10" id="KW-0812">Transmembrane</keyword>
<evidence type="ECO:0000313" key="12">
    <source>
        <dbReference type="EMBL" id="KZE11565.1"/>
    </source>
</evidence>
<dbReference type="InterPro" id="IPR006260">
    <property type="entry name" value="TonB/TolA_C"/>
</dbReference>
<comment type="caution">
    <text evidence="12">The sequence shown here is derived from an EMBL/GenBank/DDBJ whole genome shotgun (WGS) entry which is preliminary data.</text>
</comment>
<dbReference type="Proteomes" id="UP000076609">
    <property type="component" value="Unassembled WGS sequence"/>
</dbReference>
<evidence type="ECO:0000259" key="11">
    <source>
        <dbReference type="PROSITE" id="PS52015"/>
    </source>
</evidence>
<dbReference type="PANTHER" id="PTHR33446">
    <property type="entry name" value="PROTEIN TONB-RELATED"/>
    <property type="match status" value="1"/>
</dbReference>
<sequence>MAYQGQRGLNPVGLGIAIAINGGLLAVAILTATTVVTRIDPWKPIEAVNVPIEPPPPPVDMPKPVEKALPDPAPVPPLYAPPAPIPVPGPIMTTTTDMPVAPPPVAPVVTAPGGTGTGSPVTVASPLPVLVNASIDPRYRADFQPDYPAIERNLARDGVVVLRVLVGANGRVSAVEQVSATSDAFFEATRRRALSKWRFRPATRDGVAVESWREMTVRFTMEDR</sequence>
<dbReference type="Gene3D" id="3.30.1150.10">
    <property type="match status" value="1"/>
</dbReference>
<feature type="transmembrane region" description="Helical" evidence="10">
    <location>
        <begin position="12"/>
        <end position="36"/>
    </location>
</feature>
<keyword evidence="5" id="KW-0997">Cell inner membrane</keyword>
<proteinExistence type="inferred from homology"/>
<gene>
    <name evidence="12" type="ORF">AVT10_04805</name>
</gene>
<feature type="domain" description="TonB C-terminal" evidence="11">
    <location>
        <begin position="132"/>
        <end position="224"/>
    </location>
</feature>
<keyword evidence="8 10" id="KW-1133">Transmembrane helix</keyword>
<dbReference type="EMBL" id="LQQO01000034">
    <property type="protein sequence ID" value="KZE11565.1"/>
    <property type="molecule type" value="Genomic_DNA"/>
</dbReference>
<dbReference type="SUPFAM" id="SSF74653">
    <property type="entry name" value="TolA/TonB C-terminal domain"/>
    <property type="match status" value="1"/>
</dbReference>
<evidence type="ECO:0000256" key="5">
    <source>
        <dbReference type="ARBA" id="ARBA00022519"/>
    </source>
</evidence>
<keyword evidence="9 10" id="KW-0472">Membrane</keyword>
<accession>A0ABR5YA70</accession>
<comment type="subcellular location">
    <subcellularLocation>
        <location evidence="1">Cell inner membrane</location>
        <topology evidence="1">Single-pass membrane protein</topology>
        <orientation evidence="1">Periplasmic side</orientation>
    </subcellularLocation>
</comment>
<dbReference type="Pfam" id="PF03544">
    <property type="entry name" value="TonB_C"/>
    <property type="match status" value="1"/>
</dbReference>
<name>A0ABR5YA70_9SPHN</name>
<dbReference type="NCBIfam" id="TIGR01352">
    <property type="entry name" value="tonB_Cterm"/>
    <property type="match status" value="1"/>
</dbReference>
<evidence type="ECO:0000256" key="3">
    <source>
        <dbReference type="ARBA" id="ARBA00022448"/>
    </source>
</evidence>
<dbReference type="PROSITE" id="PS52015">
    <property type="entry name" value="TONB_CTD"/>
    <property type="match status" value="1"/>
</dbReference>
<evidence type="ECO:0000256" key="8">
    <source>
        <dbReference type="ARBA" id="ARBA00022989"/>
    </source>
</evidence>
<reference evidence="13" key="1">
    <citation type="submission" date="2016-01" db="EMBL/GenBank/DDBJ databases">
        <title>Draft genome of Chromobacterium sp. F49.</title>
        <authorList>
            <person name="Hong K.W."/>
        </authorList>
    </citation>
    <scope>NUCLEOTIDE SEQUENCE [LARGE SCALE GENOMIC DNA]</scope>
    <source>
        <strain evidence="13">CN3</strain>
    </source>
</reference>
<protein>
    <recommendedName>
        <fullName evidence="11">TonB C-terminal domain-containing protein</fullName>
    </recommendedName>
</protein>
<organism evidence="12 13">
    <name type="scientific">Sphingomonas hankookensis</name>
    <dbReference type="NCBI Taxonomy" id="563996"/>
    <lineage>
        <taxon>Bacteria</taxon>
        <taxon>Pseudomonadati</taxon>
        <taxon>Pseudomonadota</taxon>
        <taxon>Alphaproteobacteria</taxon>
        <taxon>Sphingomonadales</taxon>
        <taxon>Sphingomonadaceae</taxon>
        <taxon>Sphingomonas</taxon>
    </lineage>
</organism>
<keyword evidence="4" id="KW-1003">Cell membrane</keyword>
<evidence type="ECO:0000256" key="9">
    <source>
        <dbReference type="ARBA" id="ARBA00023136"/>
    </source>
</evidence>
<evidence type="ECO:0000313" key="13">
    <source>
        <dbReference type="Proteomes" id="UP000076609"/>
    </source>
</evidence>
<dbReference type="RefSeq" id="WP_066692207.1">
    <property type="nucleotide sequence ID" value="NZ_CP117025.1"/>
</dbReference>
<evidence type="ECO:0000256" key="7">
    <source>
        <dbReference type="ARBA" id="ARBA00022927"/>
    </source>
</evidence>